<dbReference type="InterPro" id="IPR024628">
    <property type="entry name" value="Sulfotransferase_Stf0_dom"/>
</dbReference>
<evidence type="ECO:0000259" key="1">
    <source>
        <dbReference type="Pfam" id="PF09037"/>
    </source>
</evidence>
<dbReference type="AlphaFoldDB" id="A0A533I4I2"/>
<feature type="domain" description="Sulphotransferase Stf0" evidence="1">
    <location>
        <begin position="141"/>
        <end position="269"/>
    </location>
</feature>
<reference evidence="2 3" key="1">
    <citation type="journal article" date="2017" name="Nat. Commun.">
        <title>In situ click chemistry generation of cyclooxygenase-2 inhibitors.</title>
        <authorList>
            <person name="Bhardwaj A."/>
            <person name="Kaur J."/>
            <person name="Wuest M."/>
            <person name="Wuest F."/>
        </authorList>
    </citation>
    <scope>NUCLEOTIDE SEQUENCE [LARGE SCALE GENOMIC DNA]</scope>
    <source>
        <strain evidence="2">S2_012_000_R3_94</strain>
    </source>
</reference>
<organism evidence="2 3">
    <name type="scientific">Paracoccus denitrificans</name>
    <dbReference type="NCBI Taxonomy" id="266"/>
    <lineage>
        <taxon>Bacteria</taxon>
        <taxon>Pseudomonadati</taxon>
        <taxon>Pseudomonadota</taxon>
        <taxon>Alphaproteobacteria</taxon>
        <taxon>Rhodobacterales</taxon>
        <taxon>Paracoccaceae</taxon>
        <taxon>Paracoccus</taxon>
    </lineage>
</organism>
<sequence length="285" mass="31762">MMSNRFKNYISTRFPGKVRSPAEATAKGAGAFTDAHETRLIQHFEGRVAFDGSAPVLPYGLVILAFTNRSGSNMLADYLRQTRKVTGLGEYLNHVTTIKQTTEKKIDSFPDYVAHLAGSLTRDNQQFGVKASAEQLRFLKRWRITDMFQKVSVVHVHRDDLLAQAVSLWIAVQTGQWTSLQKRHSDDVSVDLDAITAITRDITTEDGLIRQFCGFEGLNYVSLSYEEVIADVSAAVKRVGASVGFDASKVKFKAPRIGKQASDLNEQILTQLRQHLRQWPDGDAG</sequence>
<dbReference type="EMBL" id="VAFL01000009">
    <property type="protein sequence ID" value="TKW65993.1"/>
    <property type="molecule type" value="Genomic_DNA"/>
</dbReference>
<name>A0A533I4I2_PARDE</name>
<dbReference type="Gene3D" id="3.40.50.300">
    <property type="entry name" value="P-loop containing nucleotide triphosphate hydrolases"/>
    <property type="match status" value="1"/>
</dbReference>
<dbReference type="Proteomes" id="UP000315344">
    <property type="component" value="Unassembled WGS sequence"/>
</dbReference>
<dbReference type="SUPFAM" id="SSF52540">
    <property type="entry name" value="P-loop containing nucleoside triphosphate hydrolases"/>
    <property type="match status" value="1"/>
</dbReference>
<accession>A0A533I4I2</accession>
<protein>
    <recommendedName>
        <fullName evidence="1">Sulphotransferase Stf0 domain-containing protein</fullName>
    </recommendedName>
</protein>
<proteinExistence type="predicted"/>
<gene>
    <name evidence="2" type="ORF">DI616_12675</name>
</gene>
<evidence type="ECO:0000313" key="2">
    <source>
        <dbReference type="EMBL" id="TKW65993.1"/>
    </source>
</evidence>
<evidence type="ECO:0000313" key="3">
    <source>
        <dbReference type="Proteomes" id="UP000315344"/>
    </source>
</evidence>
<comment type="caution">
    <text evidence="2">The sequence shown here is derived from an EMBL/GenBank/DDBJ whole genome shotgun (WGS) entry which is preliminary data.</text>
</comment>
<dbReference type="Pfam" id="PF09037">
    <property type="entry name" value="Sulphotransf"/>
    <property type="match status" value="1"/>
</dbReference>
<dbReference type="InterPro" id="IPR027417">
    <property type="entry name" value="P-loop_NTPase"/>
</dbReference>